<dbReference type="CDD" id="cd06223">
    <property type="entry name" value="PRTases_typeI"/>
    <property type="match status" value="1"/>
</dbReference>
<dbReference type="RefSeq" id="WP_091404983.1">
    <property type="nucleotide sequence ID" value="NZ_FMYV01000007.1"/>
</dbReference>
<organism evidence="14 15">
    <name type="scientific">Geotoga petraea</name>
    <dbReference type="NCBI Taxonomy" id="28234"/>
    <lineage>
        <taxon>Bacteria</taxon>
        <taxon>Thermotogati</taxon>
        <taxon>Thermotogota</taxon>
        <taxon>Thermotogae</taxon>
        <taxon>Petrotogales</taxon>
        <taxon>Petrotogaceae</taxon>
        <taxon>Geotoga</taxon>
    </lineage>
</organism>
<comment type="similarity">
    <text evidence="5 12">Belongs to the purine/pyrimidine phosphoribosyltransferase family.</text>
</comment>
<dbReference type="STRING" id="28234.SAMN04488588_1790"/>
<evidence type="ECO:0000256" key="4">
    <source>
        <dbReference type="ARBA" id="ARBA00004659"/>
    </source>
</evidence>
<comment type="subcellular location">
    <subcellularLocation>
        <location evidence="3 12">Cytoplasm</location>
    </subcellularLocation>
</comment>
<comment type="subunit">
    <text evidence="6 12">Homodimer.</text>
</comment>
<dbReference type="EC" id="2.4.2.7" evidence="7 12"/>
<dbReference type="NCBIfam" id="NF002636">
    <property type="entry name" value="PRK02304.1-5"/>
    <property type="match status" value="1"/>
</dbReference>
<evidence type="ECO:0000256" key="8">
    <source>
        <dbReference type="ARBA" id="ARBA00022490"/>
    </source>
</evidence>
<dbReference type="SUPFAM" id="SSF53271">
    <property type="entry name" value="PRTase-like"/>
    <property type="match status" value="1"/>
</dbReference>
<keyword evidence="9 12" id="KW-0328">Glycosyltransferase</keyword>
<dbReference type="AlphaFoldDB" id="A0A1G6PE86"/>
<comment type="catalytic activity">
    <reaction evidence="1 12">
        <text>AMP + diphosphate = 5-phospho-alpha-D-ribose 1-diphosphate + adenine</text>
        <dbReference type="Rhea" id="RHEA:16609"/>
        <dbReference type="ChEBI" id="CHEBI:16708"/>
        <dbReference type="ChEBI" id="CHEBI:33019"/>
        <dbReference type="ChEBI" id="CHEBI:58017"/>
        <dbReference type="ChEBI" id="CHEBI:456215"/>
        <dbReference type="EC" id="2.4.2.7"/>
    </reaction>
</comment>
<evidence type="ECO:0000256" key="5">
    <source>
        <dbReference type="ARBA" id="ARBA00008391"/>
    </source>
</evidence>
<dbReference type="GO" id="GO:0006166">
    <property type="term" value="P:purine ribonucleoside salvage"/>
    <property type="evidence" value="ECO:0007669"/>
    <property type="project" value="UniProtKB-UniRule"/>
</dbReference>
<dbReference type="InterPro" id="IPR029057">
    <property type="entry name" value="PRTase-like"/>
</dbReference>
<gene>
    <name evidence="12" type="primary">apt</name>
    <name evidence="14" type="ORF">SAMN04488588_1790</name>
</gene>
<dbReference type="UniPathway" id="UPA00588">
    <property type="reaction ID" value="UER00646"/>
</dbReference>
<evidence type="ECO:0000256" key="6">
    <source>
        <dbReference type="ARBA" id="ARBA00011738"/>
    </source>
</evidence>
<evidence type="ECO:0000256" key="10">
    <source>
        <dbReference type="ARBA" id="ARBA00022679"/>
    </source>
</evidence>
<dbReference type="NCBIfam" id="NF002633">
    <property type="entry name" value="PRK02304.1-2"/>
    <property type="match status" value="1"/>
</dbReference>
<dbReference type="Proteomes" id="UP000199322">
    <property type="component" value="Unassembled WGS sequence"/>
</dbReference>
<dbReference type="GO" id="GO:0016208">
    <property type="term" value="F:AMP binding"/>
    <property type="evidence" value="ECO:0007669"/>
    <property type="project" value="TreeGrafter"/>
</dbReference>
<dbReference type="Gene3D" id="3.40.50.2020">
    <property type="match status" value="1"/>
</dbReference>
<evidence type="ECO:0000313" key="14">
    <source>
        <dbReference type="EMBL" id="SDC77635.1"/>
    </source>
</evidence>
<dbReference type="Pfam" id="PF00156">
    <property type="entry name" value="Pribosyltran"/>
    <property type="match status" value="1"/>
</dbReference>
<evidence type="ECO:0000259" key="13">
    <source>
        <dbReference type="Pfam" id="PF00156"/>
    </source>
</evidence>
<keyword evidence="11 12" id="KW-0660">Purine salvage</keyword>
<dbReference type="InterPro" id="IPR005764">
    <property type="entry name" value="Ade_phspho_trans"/>
</dbReference>
<feature type="domain" description="Phosphoribosyltransferase" evidence="13">
    <location>
        <begin position="40"/>
        <end position="148"/>
    </location>
</feature>
<evidence type="ECO:0000256" key="7">
    <source>
        <dbReference type="ARBA" id="ARBA00011893"/>
    </source>
</evidence>
<comment type="function">
    <text evidence="2 12">Catalyzes a salvage reaction resulting in the formation of AMP, that is energically less costly than de novo synthesis.</text>
</comment>
<comment type="pathway">
    <text evidence="4 12">Purine metabolism; AMP biosynthesis via salvage pathway; AMP from adenine: step 1/1.</text>
</comment>
<evidence type="ECO:0000256" key="3">
    <source>
        <dbReference type="ARBA" id="ARBA00004496"/>
    </source>
</evidence>
<dbReference type="HAMAP" id="MF_00004">
    <property type="entry name" value="Aden_phosphoribosyltr"/>
    <property type="match status" value="1"/>
</dbReference>
<dbReference type="GO" id="GO:0005737">
    <property type="term" value="C:cytoplasm"/>
    <property type="evidence" value="ECO:0007669"/>
    <property type="project" value="UniProtKB-SubCell"/>
</dbReference>
<dbReference type="GO" id="GO:0044209">
    <property type="term" value="P:AMP salvage"/>
    <property type="evidence" value="ECO:0007669"/>
    <property type="project" value="UniProtKB-UniRule"/>
</dbReference>
<dbReference type="InterPro" id="IPR000836">
    <property type="entry name" value="PRTase_dom"/>
</dbReference>
<dbReference type="PANTHER" id="PTHR32315">
    <property type="entry name" value="ADENINE PHOSPHORIBOSYLTRANSFERASE"/>
    <property type="match status" value="1"/>
</dbReference>
<proteinExistence type="inferred from homology"/>
<dbReference type="EMBL" id="FMYV01000007">
    <property type="protein sequence ID" value="SDC77635.1"/>
    <property type="molecule type" value="Genomic_DNA"/>
</dbReference>
<dbReference type="GO" id="GO:0006168">
    <property type="term" value="P:adenine salvage"/>
    <property type="evidence" value="ECO:0007669"/>
    <property type="project" value="InterPro"/>
</dbReference>
<dbReference type="InterPro" id="IPR050054">
    <property type="entry name" value="UPRTase/APRTase"/>
</dbReference>
<evidence type="ECO:0000256" key="12">
    <source>
        <dbReference type="HAMAP-Rule" id="MF_00004"/>
    </source>
</evidence>
<dbReference type="PANTHER" id="PTHR32315:SF3">
    <property type="entry name" value="ADENINE PHOSPHORIBOSYLTRANSFERASE"/>
    <property type="match status" value="1"/>
</dbReference>
<dbReference type="GO" id="GO:0003999">
    <property type="term" value="F:adenine phosphoribosyltransferase activity"/>
    <property type="evidence" value="ECO:0007669"/>
    <property type="project" value="UniProtKB-UniRule"/>
</dbReference>
<evidence type="ECO:0000256" key="9">
    <source>
        <dbReference type="ARBA" id="ARBA00022676"/>
    </source>
</evidence>
<protein>
    <recommendedName>
        <fullName evidence="7 12">Adenine phosphoribosyltransferase</fullName>
        <shortName evidence="12">APRT</shortName>
        <ecNumber evidence="7 12">2.4.2.7</ecNumber>
    </recommendedName>
</protein>
<keyword evidence="10 12" id="KW-0808">Transferase</keyword>
<sequence length="170" mass="18933">MNLKNYVRDIPDFPKEGIVFKDITPALKSPEAFKYTIDSFQELVKDWDFDAIIGPESRGFIYSTPMAYNLNKPFIPVRKPGKLPAETISFSYDLEYGSGILEMHKDAISKGDKVIIVDDILATGGTTEAIIKLVEKAGGKVVGALFLAELTSLNPREKLTEIKVESLIKY</sequence>
<keyword evidence="8 12" id="KW-0963">Cytoplasm</keyword>
<dbReference type="NCBIfam" id="TIGR01090">
    <property type="entry name" value="apt"/>
    <property type="match status" value="1"/>
</dbReference>
<dbReference type="FunFam" id="3.40.50.2020:FF:000004">
    <property type="entry name" value="Adenine phosphoribosyltransferase"/>
    <property type="match status" value="1"/>
</dbReference>
<accession>A0A1G6PE86</accession>
<evidence type="ECO:0000256" key="1">
    <source>
        <dbReference type="ARBA" id="ARBA00000868"/>
    </source>
</evidence>
<reference evidence="14 15" key="1">
    <citation type="submission" date="2016-10" db="EMBL/GenBank/DDBJ databases">
        <authorList>
            <person name="de Groot N.N."/>
        </authorList>
    </citation>
    <scope>NUCLEOTIDE SEQUENCE [LARGE SCALE GENOMIC DNA]</scope>
    <source>
        <strain evidence="14 15">WG14</strain>
    </source>
</reference>
<evidence type="ECO:0000256" key="2">
    <source>
        <dbReference type="ARBA" id="ARBA00003968"/>
    </source>
</evidence>
<evidence type="ECO:0000313" key="15">
    <source>
        <dbReference type="Proteomes" id="UP000199322"/>
    </source>
</evidence>
<keyword evidence="15" id="KW-1185">Reference proteome</keyword>
<evidence type="ECO:0000256" key="11">
    <source>
        <dbReference type="ARBA" id="ARBA00022726"/>
    </source>
</evidence>
<dbReference type="GO" id="GO:0002055">
    <property type="term" value="F:adenine binding"/>
    <property type="evidence" value="ECO:0007669"/>
    <property type="project" value="TreeGrafter"/>
</dbReference>
<dbReference type="NCBIfam" id="NF002634">
    <property type="entry name" value="PRK02304.1-3"/>
    <property type="match status" value="1"/>
</dbReference>
<name>A0A1G6PE86_9BACT</name>